<keyword evidence="3" id="KW-0805">Transcription regulation</keyword>
<keyword evidence="5" id="KW-0539">Nucleus</keyword>
<protein>
    <recommendedName>
        <fullName evidence="6">Zn(2)-C6 fungal-type domain-containing protein</fullName>
    </recommendedName>
</protein>
<dbReference type="AlphaFoldDB" id="A0A1Y2B5J4"/>
<dbReference type="SUPFAM" id="SSF57701">
    <property type="entry name" value="Zn2/Cys6 DNA-binding domain"/>
    <property type="match status" value="1"/>
</dbReference>
<dbReference type="GO" id="GO:0005634">
    <property type="term" value="C:nucleus"/>
    <property type="evidence" value="ECO:0007669"/>
    <property type="project" value="UniProtKB-SubCell"/>
</dbReference>
<organism evidence="7 8">
    <name type="scientific">Rhizoclosmatium globosum</name>
    <dbReference type="NCBI Taxonomy" id="329046"/>
    <lineage>
        <taxon>Eukaryota</taxon>
        <taxon>Fungi</taxon>
        <taxon>Fungi incertae sedis</taxon>
        <taxon>Chytridiomycota</taxon>
        <taxon>Chytridiomycota incertae sedis</taxon>
        <taxon>Chytridiomycetes</taxon>
        <taxon>Chytridiales</taxon>
        <taxon>Chytriomycetaceae</taxon>
        <taxon>Rhizoclosmatium</taxon>
    </lineage>
</organism>
<dbReference type="OrthoDB" id="2174199at2759"/>
<evidence type="ECO:0000259" key="6">
    <source>
        <dbReference type="PROSITE" id="PS50048"/>
    </source>
</evidence>
<evidence type="ECO:0000256" key="5">
    <source>
        <dbReference type="ARBA" id="ARBA00023242"/>
    </source>
</evidence>
<dbReference type="Gene3D" id="4.10.240.10">
    <property type="entry name" value="Zn(2)-C6 fungal-type DNA-binding domain"/>
    <property type="match status" value="1"/>
</dbReference>
<dbReference type="SMART" id="SM00066">
    <property type="entry name" value="GAL4"/>
    <property type="match status" value="1"/>
</dbReference>
<evidence type="ECO:0000256" key="2">
    <source>
        <dbReference type="ARBA" id="ARBA00022723"/>
    </source>
</evidence>
<keyword evidence="4" id="KW-0804">Transcription</keyword>
<feature type="domain" description="Zn(2)-C6 fungal-type" evidence="6">
    <location>
        <begin position="14"/>
        <end position="44"/>
    </location>
</feature>
<evidence type="ECO:0000256" key="1">
    <source>
        <dbReference type="ARBA" id="ARBA00004123"/>
    </source>
</evidence>
<sequence length="607" mass="69125">MNGPRDPYPSRVTSCQECQRRKKGCTKEPAGCSGCRSKGIKCIYPNTGKNLPSPVSQTYETPIYSSISYPIPLNQWLSGNSVQIAPAPAITQFMQAIEAPILESNHDNWYMEDPDLMPTMEDFECVLMFVTTNSRVSTLQFTMDVNGFMMTFFTQPPSLRVVVCAIAAYFSQTISDEAALWFFKRARKAVILAADKPSAATVKAFYWIYVYSQVMKKDQLGLPFLIMAVNLVPLLQLDVDPDELPHLFGSSEIEREERRRITWSLCLVSNYEMARNLDCGLKNIFSHQVKPIRAIPGVFGAISSCEPFYEVRRLIVVIKQHYTSTPSSLHEIVSSTSYVNLQLQYELIRSKVPSHLLLPFEYPDEIAYVLLKDVDPTEVFVVCMNLELLTCLTLIYRSQLYLSGFNNLFIPQFTLPMCGNIVWATKQSYSALENTARVVKVLMEKSNHSRIRVILYHSPLWYPLFEVIVTAWFLVCRMGQEWWEFVPCNVDSIIEIAELLTSFALKLMSERGISERVGPVMQAMLLEMKSTANGSENRIKKGKNVDCIDISESVSNHGEYLAYLGLLGLELSDGTRWDGKIDDNWRQFWIEINRGQRMEETTASSCF</sequence>
<dbReference type="PANTHER" id="PTHR47338:SF5">
    <property type="entry name" value="ZN(II)2CYS6 TRANSCRIPTION FACTOR (EUROFUNG)"/>
    <property type="match status" value="1"/>
</dbReference>
<dbReference type="InterPro" id="IPR001138">
    <property type="entry name" value="Zn2Cys6_DnaBD"/>
</dbReference>
<dbReference type="EMBL" id="MCGO01000084">
    <property type="protein sequence ID" value="ORY30109.1"/>
    <property type="molecule type" value="Genomic_DNA"/>
</dbReference>
<keyword evidence="8" id="KW-1185">Reference proteome</keyword>
<dbReference type="CDD" id="cd00067">
    <property type="entry name" value="GAL4"/>
    <property type="match status" value="1"/>
</dbReference>
<evidence type="ECO:0000256" key="3">
    <source>
        <dbReference type="ARBA" id="ARBA00023015"/>
    </source>
</evidence>
<evidence type="ECO:0000256" key="4">
    <source>
        <dbReference type="ARBA" id="ARBA00023163"/>
    </source>
</evidence>
<comment type="subcellular location">
    <subcellularLocation>
        <location evidence="1">Nucleus</location>
    </subcellularLocation>
</comment>
<keyword evidence="2" id="KW-0479">Metal-binding</keyword>
<reference evidence="7 8" key="1">
    <citation type="submission" date="2016-07" db="EMBL/GenBank/DDBJ databases">
        <title>Pervasive Adenine N6-methylation of Active Genes in Fungi.</title>
        <authorList>
            <consortium name="DOE Joint Genome Institute"/>
            <person name="Mondo S.J."/>
            <person name="Dannebaum R.O."/>
            <person name="Kuo R.C."/>
            <person name="Labutti K."/>
            <person name="Haridas S."/>
            <person name="Kuo A."/>
            <person name="Salamov A."/>
            <person name="Ahrendt S.R."/>
            <person name="Lipzen A."/>
            <person name="Sullivan W."/>
            <person name="Andreopoulos W.B."/>
            <person name="Clum A."/>
            <person name="Lindquist E."/>
            <person name="Daum C."/>
            <person name="Ramamoorthy G.K."/>
            <person name="Gryganskyi A."/>
            <person name="Culley D."/>
            <person name="Magnuson J.K."/>
            <person name="James T.Y."/>
            <person name="O'Malley M.A."/>
            <person name="Stajich J.E."/>
            <person name="Spatafora J.W."/>
            <person name="Visel A."/>
            <person name="Grigoriev I.V."/>
        </authorList>
    </citation>
    <scope>NUCLEOTIDE SEQUENCE [LARGE SCALE GENOMIC DNA]</scope>
    <source>
        <strain evidence="7 8">JEL800</strain>
    </source>
</reference>
<name>A0A1Y2B5J4_9FUNG</name>
<dbReference type="InterPro" id="IPR050815">
    <property type="entry name" value="TF_fung"/>
</dbReference>
<evidence type="ECO:0000313" key="7">
    <source>
        <dbReference type="EMBL" id="ORY30109.1"/>
    </source>
</evidence>
<dbReference type="InterPro" id="IPR036864">
    <property type="entry name" value="Zn2-C6_fun-type_DNA-bd_sf"/>
</dbReference>
<dbReference type="GO" id="GO:0000981">
    <property type="term" value="F:DNA-binding transcription factor activity, RNA polymerase II-specific"/>
    <property type="evidence" value="ECO:0007669"/>
    <property type="project" value="InterPro"/>
</dbReference>
<dbReference type="PANTHER" id="PTHR47338">
    <property type="entry name" value="ZN(II)2CYS6 TRANSCRIPTION FACTOR (EUROFUNG)-RELATED"/>
    <property type="match status" value="1"/>
</dbReference>
<evidence type="ECO:0000313" key="8">
    <source>
        <dbReference type="Proteomes" id="UP000193642"/>
    </source>
</evidence>
<dbReference type="PROSITE" id="PS50048">
    <property type="entry name" value="ZN2_CY6_FUNGAL_2"/>
    <property type="match status" value="1"/>
</dbReference>
<proteinExistence type="predicted"/>
<gene>
    <name evidence="7" type="ORF">BCR33DRAFT_772277</name>
</gene>
<comment type="caution">
    <text evidence="7">The sequence shown here is derived from an EMBL/GenBank/DDBJ whole genome shotgun (WGS) entry which is preliminary data.</text>
</comment>
<dbReference type="Proteomes" id="UP000193642">
    <property type="component" value="Unassembled WGS sequence"/>
</dbReference>
<dbReference type="GO" id="GO:0008270">
    <property type="term" value="F:zinc ion binding"/>
    <property type="evidence" value="ECO:0007669"/>
    <property type="project" value="InterPro"/>
</dbReference>
<accession>A0A1Y2B5J4</accession>